<evidence type="ECO:0000256" key="3">
    <source>
        <dbReference type="ARBA" id="ARBA00023136"/>
    </source>
</evidence>
<protein>
    <recommendedName>
        <fullName evidence="6">Lipoprotein</fullName>
    </recommendedName>
</protein>
<evidence type="ECO:0000256" key="1">
    <source>
        <dbReference type="ARBA" id="ARBA00004635"/>
    </source>
</evidence>
<proteinExistence type="inferred from homology"/>
<evidence type="ECO:0000313" key="8">
    <source>
        <dbReference type="Proteomes" id="UP000838324"/>
    </source>
</evidence>
<organism evidence="7 8">
    <name type="scientific">Paenibacillus auburnensis</name>
    <dbReference type="NCBI Taxonomy" id="2905649"/>
    <lineage>
        <taxon>Bacteria</taxon>
        <taxon>Bacillati</taxon>
        <taxon>Bacillota</taxon>
        <taxon>Bacilli</taxon>
        <taxon>Bacillales</taxon>
        <taxon>Paenibacillaceae</taxon>
        <taxon>Paenibacillus</taxon>
    </lineage>
</organism>
<dbReference type="Pfam" id="PF03180">
    <property type="entry name" value="Lipoprotein_9"/>
    <property type="match status" value="1"/>
</dbReference>
<evidence type="ECO:0000256" key="4">
    <source>
        <dbReference type="ARBA" id="ARBA00023139"/>
    </source>
</evidence>
<keyword evidence="2" id="KW-0732">Signal</keyword>
<dbReference type="Gene3D" id="3.40.190.10">
    <property type="entry name" value="Periplasmic binding protein-like II"/>
    <property type="match status" value="2"/>
</dbReference>
<keyword evidence="5 6" id="KW-0449">Lipoprotein</keyword>
<sequence length="299" mass="32906">MYDRNNREYIQYTGGYLQIMKKSMIAMLMLLVLIVAACGNNSNNSNKENAEAPAATATEPVKIKVATLIPPMTEILDIVKPLLLEDGVDMEIVVLSDNVQPNEALANKEVDANFFQHLPYMEQFNASKGSKLVGVQPVYDAIYGGYSKKYKTIEELPEGAKLVMANDPSNIGRSLQMFANAGLIKLKDGVGIKATQADITENPKNFKFEEVDLLMLARMMDDGDLVAMTPAYASPLGLTPKKDALITEGEDSEFTITLVAREDNKDSDAIQKLAKRISGPEVKKFLEDNYAEIALPAFK</sequence>
<dbReference type="Proteomes" id="UP000838324">
    <property type="component" value="Unassembled WGS sequence"/>
</dbReference>
<comment type="caution">
    <text evidence="7">The sequence shown here is derived from an EMBL/GenBank/DDBJ whole genome shotgun (WGS) entry which is preliminary data.</text>
</comment>
<evidence type="ECO:0000256" key="6">
    <source>
        <dbReference type="PIRNR" id="PIRNR002854"/>
    </source>
</evidence>
<dbReference type="PANTHER" id="PTHR30429">
    <property type="entry name" value="D-METHIONINE-BINDING LIPOPROTEIN METQ"/>
    <property type="match status" value="1"/>
</dbReference>
<comment type="subcellular location">
    <subcellularLocation>
        <location evidence="1">Membrane</location>
        <topology evidence="1">Lipid-anchor</topology>
    </subcellularLocation>
</comment>
<reference evidence="7" key="1">
    <citation type="submission" date="2022-01" db="EMBL/GenBank/DDBJ databases">
        <authorList>
            <person name="Criscuolo A."/>
        </authorList>
    </citation>
    <scope>NUCLEOTIDE SEQUENCE</scope>
    <source>
        <strain evidence="7">CIP111892</strain>
    </source>
</reference>
<evidence type="ECO:0000313" key="7">
    <source>
        <dbReference type="EMBL" id="CAH1223741.1"/>
    </source>
</evidence>
<dbReference type="InterPro" id="IPR004872">
    <property type="entry name" value="Lipoprotein_NlpA"/>
</dbReference>
<dbReference type="SUPFAM" id="SSF53850">
    <property type="entry name" value="Periplasmic binding protein-like II"/>
    <property type="match status" value="1"/>
</dbReference>
<name>A0ABN8H0U4_9BACL</name>
<evidence type="ECO:0000256" key="2">
    <source>
        <dbReference type="ARBA" id="ARBA00022729"/>
    </source>
</evidence>
<comment type="similarity">
    <text evidence="6">Belongs to the nlpA lipoprotein family.</text>
</comment>
<accession>A0ABN8H0U4</accession>
<dbReference type="PANTHER" id="PTHR30429:SF0">
    <property type="entry name" value="METHIONINE-BINDING LIPOPROTEIN METQ"/>
    <property type="match status" value="1"/>
</dbReference>
<gene>
    <name evidence="7" type="ORF">PAECIP111892_05358</name>
</gene>
<keyword evidence="4" id="KW-0564">Palmitate</keyword>
<keyword evidence="3" id="KW-0472">Membrane</keyword>
<evidence type="ECO:0000256" key="5">
    <source>
        <dbReference type="ARBA" id="ARBA00023288"/>
    </source>
</evidence>
<dbReference type="EMBL" id="CAKMMG010000013">
    <property type="protein sequence ID" value="CAH1223741.1"/>
    <property type="molecule type" value="Genomic_DNA"/>
</dbReference>
<keyword evidence="8" id="KW-1185">Reference proteome</keyword>
<dbReference type="PIRSF" id="PIRSF002854">
    <property type="entry name" value="MetQ"/>
    <property type="match status" value="1"/>
</dbReference>